<protein>
    <recommendedName>
        <fullName evidence="3">Outer membrane protein beta-barrel domain-containing protein</fullName>
    </recommendedName>
</protein>
<name>A0A3D8IMG7_9HELI</name>
<dbReference type="RefSeq" id="WP_115571431.1">
    <property type="nucleotide sequence ID" value="NZ_NXLT01000006.1"/>
</dbReference>
<organism evidence="1 2">
    <name type="scientific">Helicobacter equorum</name>
    <dbReference type="NCBI Taxonomy" id="361872"/>
    <lineage>
        <taxon>Bacteria</taxon>
        <taxon>Pseudomonadati</taxon>
        <taxon>Campylobacterota</taxon>
        <taxon>Epsilonproteobacteria</taxon>
        <taxon>Campylobacterales</taxon>
        <taxon>Helicobacteraceae</taxon>
        <taxon>Helicobacter</taxon>
    </lineage>
</organism>
<proteinExistence type="predicted"/>
<evidence type="ECO:0000313" key="2">
    <source>
        <dbReference type="Proteomes" id="UP000256514"/>
    </source>
</evidence>
<evidence type="ECO:0008006" key="3">
    <source>
        <dbReference type="Google" id="ProtNLM"/>
    </source>
</evidence>
<keyword evidence="2" id="KW-1185">Reference proteome</keyword>
<dbReference type="AlphaFoldDB" id="A0A3D8IMG7"/>
<gene>
    <name evidence="1" type="ORF">CQA54_07190</name>
</gene>
<accession>A0A3D8IMG7</accession>
<dbReference type="OrthoDB" id="5331931at2"/>
<comment type="caution">
    <text evidence="1">The sequence shown here is derived from an EMBL/GenBank/DDBJ whole genome shotgun (WGS) entry which is preliminary data.</text>
</comment>
<dbReference type="EMBL" id="NXLT01000006">
    <property type="protein sequence ID" value="RDU66477.1"/>
    <property type="molecule type" value="Genomic_DNA"/>
</dbReference>
<reference evidence="1 2" key="1">
    <citation type="submission" date="2018-04" db="EMBL/GenBank/DDBJ databases">
        <title>Novel Campyloabacter and Helicobacter Species and Strains.</title>
        <authorList>
            <person name="Mannion A.J."/>
            <person name="Shen Z."/>
            <person name="Fox J.G."/>
        </authorList>
    </citation>
    <scope>NUCLEOTIDE SEQUENCE [LARGE SCALE GENOMIC DNA]</scope>
    <source>
        <strain evidence="1 2">MIT 12-6600</strain>
    </source>
</reference>
<evidence type="ECO:0000313" key="1">
    <source>
        <dbReference type="EMBL" id="RDU66477.1"/>
    </source>
</evidence>
<dbReference type="Proteomes" id="UP000256514">
    <property type="component" value="Unassembled WGS sequence"/>
</dbReference>
<sequence>MLKHIRLLVIFSITYLASQDVTAIKTLDWKLGIEYNFNFHTYRSDSIKHAPNSYDSLFAKIGIFYRPLRNFAMEFYTGIGMQYFKFNPTREVPALTQADKDKLQSMISDPQLLADIQNAIQTGNLQAIPDYIDFSSFNYDYLRTPTAYSVSSYVVPLEVRFSYLTSNNARIYLGASYNKGGIIDEANIYLGAVLWYLDIKAGYVFYYSNQAHKNQRIQHNGGVPIVISVGINW</sequence>